<reference evidence="1 2" key="1">
    <citation type="journal article" date="2021" name="J. Microbiol. Biotechnol.">
        <title>An Efficient Markerless Deletion System Suitable for the Industrial Strains of Streptomyces.</title>
        <authorList>
            <person name="Dong J."/>
            <person name="Wei J."/>
            <person name="Li H."/>
            <person name="Zhao S."/>
            <person name="Guan W."/>
        </authorList>
    </citation>
    <scope>NUCLEOTIDE SEQUENCE [LARGE SCALE GENOMIC DNA]</scope>
    <source>
        <strain evidence="1 2">CICC 11043</strain>
    </source>
</reference>
<keyword evidence="2" id="KW-1185">Reference proteome</keyword>
<evidence type="ECO:0000313" key="2">
    <source>
        <dbReference type="Proteomes" id="UP001305002"/>
    </source>
</evidence>
<sequence length="53" mass="6122">MRGAVIHAPGDVRFETLDDPKISRPTDAALARRLYDIHVERYGFRHYSEPLPD</sequence>
<dbReference type="Proteomes" id="UP001305002">
    <property type="component" value="Chromosome"/>
</dbReference>
<protein>
    <submittedName>
        <fullName evidence="1">Uncharacterized protein</fullName>
    </submittedName>
</protein>
<reference evidence="1 2" key="2">
    <citation type="journal article" date="2024" name="Microb. Biotechnol.">
        <title>The involvement of multiple ABC transporters in daunorubicin efflux in Streptomyces coeruleorubidus.</title>
        <authorList>
            <person name="Dong J."/>
            <person name="Ning J."/>
            <person name="Tian Y."/>
            <person name="Li H."/>
            <person name="Chen H."/>
            <person name="Guan W."/>
        </authorList>
    </citation>
    <scope>NUCLEOTIDE SEQUENCE [LARGE SCALE GENOMIC DNA]</scope>
    <source>
        <strain evidence="1 2">CICC 11043</strain>
    </source>
</reference>
<gene>
    <name evidence="1" type="ORF">R5U08_37580</name>
</gene>
<dbReference type="RefSeq" id="WP_230528865.1">
    <property type="nucleotide sequence ID" value="NZ_BMSO01000014.1"/>
</dbReference>
<organism evidence="1 2">
    <name type="scientific">Streptomyces coeruleorubidus</name>
    <dbReference type="NCBI Taxonomy" id="116188"/>
    <lineage>
        <taxon>Bacteria</taxon>
        <taxon>Bacillati</taxon>
        <taxon>Actinomycetota</taxon>
        <taxon>Actinomycetes</taxon>
        <taxon>Kitasatosporales</taxon>
        <taxon>Streptomycetaceae</taxon>
        <taxon>Streptomyces</taxon>
    </lineage>
</organism>
<accession>A0ABZ0KNS2</accession>
<proteinExistence type="predicted"/>
<dbReference type="EMBL" id="CP137524">
    <property type="protein sequence ID" value="WOT39503.1"/>
    <property type="molecule type" value="Genomic_DNA"/>
</dbReference>
<name>A0ABZ0KNS2_STRC4</name>
<evidence type="ECO:0000313" key="1">
    <source>
        <dbReference type="EMBL" id="WOT39503.1"/>
    </source>
</evidence>